<dbReference type="Proteomes" id="UP001567350">
    <property type="component" value="Unassembled WGS sequence"/>
</dbReference>
<sequence>MNYLQNSGRFTGHEQRTAHATSTEHLQIQADLTLHNMGDIKHLQHLVLTSWHELQRYGHHASAR</sequence>
<feature type="region of interest" description="Disordered" evidence="1">
    <location>
        <begin position="1"/>
        <end position="23"/>
    </location>
</feature>
<dbReference type="RefSeq" id="WP_370893851.1">
    <property type="nucleotide sequence ID" value="NZ_JBGJLR010000020.1"/>
</dbReference>
<keyword evidence="3" id="KW-1185">Reference proteome</keyword>
<evidence type="ECO:0000313" key="2">
    <source>
        <dbReference type="EMBL" id="MEZ2740773.1"/>
    </source>
</evidence>
<protein>
    <submittedName>
        <fullName evidence="2">Uncharacterized protein</fullName>
    </submittedName>
</protein>
<evidence type="ECO:0000313" key="3">
    <source>
        <dbReference type="Proteomes" id="UP001567350"/>
    </source>
</evidence>
<organism evidence="2 3">
    <name type="scientific">Comamonas jiangduensis</name>
    <dbReference type="NCBI Taxonomy" id="1194168"/>
    <lineage>
        <taxon>Bacteria</taxon>
        <taxon>Pseudomonadati</taxon>
        <taxon>Pseudomonadota</taxon>
        <taxon>Betaproteobacteria</taxon>
        <taxon>Burkholderiales</taxon>
        <taxon>Comamonadaceae</taxon>
        <taxon>Comamonas</taxon>
    </lineage>
</organism>
<evidence type="ECO:0000256" key="1">
    <source>
        <dbReference type="SAM" id="MobiDB-lite"/>
    </source>
</evidence>
<dbReference type="EMBL" id="JBGJLR010000020">
    <property type="protein sequence ID" value="MEZ2740773.1"/>
    <property type="molecule type" value="Genomic_DNA"/>
</dbReference>
<comment type="caution">
    <text evidence="2">The sequence shown here is derived from an EMBL/GenBank/DDBJ whole genome shotgun (WGS) entry which is preliminary data.</text>
</comment>
<gene>
    <name evidence="2" type="ORF">ACBP88_15195</name>
</gene>
<name>A0ABV4IK90_9BURK</name>
<reference evidence="2 3" key="1">
    <citation type="submission" date="2024-08" db="EMBL/GenBank/DDBJ databases">
        <authorList>
            <person name="Feng Z."/>
            <person name="Ronholm J."/>
        </authorList>
    </citation>
    <scope>NUCLEOTIDE SEQUENCE [LARGE SCALE GENOMIC DNA]</scope>
    <source>
        <strain evidence="2 3">4-AB0-8</strain>
    </source>
</reference>
<proteinExistence type="predicted"/>
<accession>A0ABV4IK90</accession>